<evidence type="ECO:0000256" key="2">
    <source>
        <dbReference type="PIRSR" id="PIRSR000137-2"/>
    </source>
</evidence>
<dbReference type="Gene3D" id="3.50.50.60">
    <property type="entry name" value="FAD/NAD(P)-binding domain"/>
    <property type="match status" value="1"/>
</dbReference>
<keyword evidence="2" id="KW-0274">FAD</keyword>
<dbReference type="RefSeq" id="XP_015525038.1">
    <property type="nucleotide sequence ID" value="XM_015669552.2"/>
</dbReference>
<proteinExistence type="inferred from homology"/>
<dbReference type="PANTHER" id="PTHR11552">
    <property type="entry name" value="GLUCOSE-METHANOL-CHOLINE GMC OXIDOREDUCTASE"/>
    <property type="match status" value="1"/>
</dbReference>
<evidence type="ECO:0000256" key="1">
    <source>
        <dbReference type="ARBA" id="ARBA00010790"/>
    </source>
</evidence>
<dbReference type="InterPro" id="IPR036188">
    <property type="entry name" value="FAD/NAD-bd_sf"/>
</dbReference>
<dbReference type="PROSITE" id="PS00624">
    <property type="entry name" value="GMC_OXRED_2"/>
    <property type="match status" value="1"/>
</dbReference>
<reference evidence="5" key="1">
    <citation type="submission" date="2025-08" db="UniProtKB">
        <authorList>
            <consortium name="RefSeq"/>
        </authorList>
    </citation>
    <scope>IDENTIFICATION</scope>
    <source>
        <tissue evidence="5">Thorax and Abdomen</tissue>
    </source>
</reference>
<dbReference type="InterPro" id="IPR000172">
    <property type="entry name" value="GMC_OxRdtase_N"/>
</dbReference>
<dbReference type="InterPro" id="IPR012132">
    <property type="entry name" value="GMC_OxRdtase"/>
</dbReference>
<sequence>MQYSYTLPETCNAGHLGPSLASMCNVTSYCLFLSIVESLVRRKQSIAQTCERIKPIQTPDAEYDFIVVGGGRSGSVIAARLSEILDWNVLLVEAGPDEPACTSIPGFSHAIQSPAIAWKYQAVNESYACRNWNGSCPIFVPKVLGGDMVLNTMMYLRGSPRIFNLWAAMGNKGWSWKRVLPFFKKSENNGEIDSVGRKYHGTDGPLFVERFPSKPSFANVILDAAEEAGFGVSNDLNGKDRFGFAVIQTTSHHGARRSSAAAYLRPIRHRKNFHVTLKSTCTRIIIENKRAIGIEYHKNGKYYMVRASKEVIITAGTIHSPHLLLLSGVGPEDDLKYMGIDVVNDLPGVGYNLHDHTEYQLGFTIDEPDVFDDNWAALAEYVGFQTGALSSTGLAQVVGALPSGITTPNLLDIHVVGDGYYATCAPGEIGALHSHGKRNIVLASRYMHPKCRGKISLASPDPSVPPLVWVNYFCGPDDVAGVVRAIEYAMELADTPALQAYNMTLAVRPLEACSKHDFASREYWECAVHYDGVGQHHYAGTCKMGPASDPLAVVDPRLRVYGIDGLRVAGAAIMPQAPTADPAATCVMIGERAAHMIKEDWEFETYRSEEAC</sequence>
<protein>
    <submittedName>
        <fullName evidence="5">Glucose dehydrogenase [FAD, quinone]</fullName>
    </submittedName>
</protein>
<feature type="binding site" evidence="2">
    <location>
        <position position="143"/>
    </location>
    <ligand>
        <name>FAD</name>
        <dbReference type="ChEBI" id="CHEBI:57692"/>
    </ligand>
</feature>
<dbReference type="GO" id="GO:0016614">
    <property type="term" value="F:oxidoreductase activity, acting on CH-OH group of donors"/>
    <property type="evidence" value="ECO:0007669"/>
    <property type="project" value="InterPro"/>
</dbReference>
<comment type="similarity">
    <text evidence="1">Belongs to the GMC oxidoreductase family.</text>
</comment>
<dbReference type="Pfam" id="PF00732">
    <property type="entry name" value="GMC_oxred_N"/>
    <property type="match status" value="1"/>
</dbReference>
<dbReference type="OrthoDB" id="269227at2759"/>
<dbReference type="SUPFAM" id="SSF51905">
    <property type="entry name" value="FAD/NAD(P)-binding domain"/>
    <property type="match status" value="1"/>
</dbReference>
<evidence type="ECO:0000313" key="4">
    <source>
        <dbReference type="Proteomes" id="UP000829291"/>
    </source>
</evidence>
<keyword evidence="2" id="KW-0285">Flavoprotein</keyword>
<dbReference type="GO" id="GO:0050660">
    <property type="term" value="F:flavin adenine dinucleotide binding"/>
    <property type="evidence" value="ECO:0007669"/>
    <property type="project" value="InterPro"/>
</dbReference>
<organism evidence="5">
    <name type="scientific">Neodiprion lecontei</name>
    <name type="common">Redheaded pine sawfly</name>
    <dbReference type="NCBI Taxonomy" id="441921"/>
    <lineage>
        <taxon>Eukaryota</taxon>
        <taxon>Metazoa</taxon>
        <taxon>Ecdysozoa</taxon>
        <taxon>Arthropoda</taxon>
        <taxon>Hexapoda</taxon>
        <taxon>Insecta</taxon>
        <taxon>Pterygota</taxon>
        <taxon>Neoptera</taxon>
        <taxon>Endopterygota</taxon>
        <taxon>Hymenoptera</taxon>
        <taxon>Tenthredinoidea</taxon>
        <taxon>Diprionidae</taxon>
        <taxon>Diprioninae</taxon>
        <taxon>Neodiprion</taxon>
    </lineage>
</organism>
<dbReference type="InterPro" id="IPR007867">
    <property type="entry name" value="GMC_OxRtase_C"/>
</dbReference>
<dbReference type="InParanoid" id="A0A6J0CE73"/>
<evidence type="ECO:0000313" key="5">
    <source>
        <dbReference type="RefSeq" id="XP_015525038.1"/>
    </source>
</evidence>
<dbReference type="GeneID" id="107228177"/>
<dbReference type="PIRSF" id="PIRSF000137">
    <property type="entry name" value="Alcohol_oxidase"/>
    <property type="match status" value="1"/>
</dbReference>
<keyword evidence="4" id="KW-1185">Reference proteome</keyword>
<dbReference type="SUPFAM" id="SSF54373">
    <property type="entry name" value="FAD-linked reductases, C-terminal domain"/>
    <property type="match status" value="1"/>
</dbReference>
<comment type="cofactor">
    <cofactor evidence="2">
        <name>FAD</name>
        <dbReference type="ChEBI" id="CHEBI:57692"/>
    </cofactor>
</comment>
<accession>A0A6J0CE73</accession>
<dbReference type="AlphaFoldDB" id="A0A6J0CE73"/>
<name>A0A6J0CE73_NEOLC</name>
<dbReference type="Proteomes" id="UP000829291">
    <property type="component" value="Chromosome 1"/>
</dbReference>
<dbReference type="PANTHER" id="PTHR11552:SF217">
    <property type="entry name" value="GLUCOSE DEHYDROGENASE [FAD, QUINONE]"/>
    <property type="match status" value="1"/>
</dbReference>
<feature type="domain" description="Glucose-methanol-choline oxidoreductase N-terminal" evidence="3">
    <location>
        <begin position="316"/>
        <end position="330"/>
    </location>
</feature>
<dbReference type="KEGG" id="nlo:107228177"/>
<dbReference type="Pfam" id="PF05199">
    <property type="entry name" value="GMC_oxred_C"/>
    <property type="match status" value="1"/>
</dbReference>
<evidence type="ECO:0000259" key="3">
    <source>
        <dbReference type="PROSITE" id="PS00624"/>
    </source>
</evidence>
<gene>
    <name evidence="5" type="primary">LOC107228177</name>
</gene>
<dbReference type="Gene3D" id="3.30.560.10">
    <property type="entry name" value="Glucose Oxidase, domain 3"/>
    <property type="match status" value="1"/>
</dbReference>